<dbReference type="SMART" id="SM00256">
    <property type="entry name" value="FBOX"/>
    <property type="match status" value="1"/>
</dbReference>
<feature type="domain" description="F-box" evidence="1">
    <location>
        <begin position="257"/>
        <end position="303"/>
    </location>
</feature>
<dbReference type="Proteomes" id="UP001642483">
    <property type="component" value="Unassembled WGS sequence"/>
</dbReference>
<dbReference type="PROSITE" id="PS50181">
    <property type="entry name" value="FBOX"/>
    <property type="match status" value="1"/>
</dbReference>
<keyword evidence="3" id="KW-1185">Reference proteome</keyword>
<reference evidence="2 3" key="1">
    <citation type="submission" date="2024-02" db="EMBL/GenBank/DDBJ databases">
        <authorList>
            <person name="Daric V."/>
            <person name="Darras S."/>
        </authorList>
    </citation>
    <scope>NUCLEOTIDE SEQUENCE [LARGE SCALE GENOMIC DNA]</scope>
</reference>
<dbReference type="Pfam" id="PF10232">
    <property type="entry name" value="Med8"/>
    <property type="match status" value="1"/>
</dbReference>
<dbReference type="Pfam" id="PF12937">
    <property type="entry name" value="F-box-like"/>
    <property type="match status" value="1"/>
</dbReference>
<accession>A0ABP0GIC5</accession>
<dbReference type="SUPFAM" id="SSF81383">
    <property type="entry name" value="F-box domain"/>
    <property type="match status" value="1"/>
</dbReference>
<evidence type="ECO:0000259" key="1">
    <source>
        <dbReference type="PROSITE" id="PS50181"/>
    </source>
</evidence>
<evidence type="ECO:0000313" key="2">
    <source>
        <dbReference type="EMBL" id="CAK8691257.1"/>
    </source>
</evidence>
<evidence type="ECO:0000313" key="3">
    <source>
        <dbReference type="Proteomes" id="UP001642483"/>
    </source>
</evidence>
<proteinExistence type="predicted"/>
<organism evidence="2 3">
    <name type="scientific">Clavelina lepadiformis</name>
    <name type="common">Light-bulb sea squirt</name>
    <name type="synonym">Ascidia lepadiformis</name>
    <dbReference type="NCBI Taxonomy" id="159417"/>
    <lineage>
        <taxon>Eukaryota</taxon>
        <taxon>Metazoa</taxon>
        <taxon>Chordata</taxon>
        <taxon>Tunicata</taxon>
        <taxon>Ascidiacea</taxon>
        <taxon>Aplousobranchia</taxon>
        <taxon>Clavelinidae</taxon>
        <taxon>Clavelina</taxon>
    </lineage>
</organism>
<sequence length="691" mass="78148">MSATQGPEGTPALMNCMEPIHIRAKEVRKAIEEFLLKIEHEHTTLSWPTVLDNFALLSGHISSLLSMMKSDKTLPLRNYPVVPLRLNPDTDPVLMELTGRRVPIMSHAEVPDYLRTKPDPEVEQTERQLLAEVMPHTEQTSVSPAQLTQFNKQCNRVLDKIKVARSNWQADQVNSRSSATAVTFKQRATEELVAAVYYGRGIKLTTPVATLQSADQKTIIIPNTKVSNPSKLSSFYEKYTDQSNRKKNHFPVKHKHKLCVSDLPDEIIVKIFAFLDIDNLLQVTCVCRKWKHLSEDSLLWHDTFKRFFDVGINTAYSKLMKLTLSDTKREFDKSSVSWKRQFFNHCRTRNQRLLSNVKIDPYAGVTLASDIFEKYHIKFQLLIKDKQDKDHYFPMQSSCQRNPFKASILLQCHSLHSFPPLKSIKSLSIFAVTALVLGHGCCPVQGSPTKLGLVKCENLLVDAKERELADIASDDQIEMHKTPGGFLVGSWKGTDDPAIIYAPLPCYNLVQKSFFSTRERIFSPAHRVVLDDIDPRYGLHGYTCYLHLHSSTKTLWQDKFSHLSSNESVEDGVLIMTPDSSCVGPFKLLSWRWKTELFSGLIKNLAVLDIVVKDCNKDVIWAASSPVTSQSISSSKLSFEQSGPLMLVHHEDDCGIVTVTYATSTDGFPSVPSIKICLKASKINQWFGTKY</sequence>
<comment type="caution">
    <text evidence="2">The sequence shown here is derived from an EMBL/GenBank/DDBJ whole genome shotgun (WGS) entry which is preliminary data.</text>
</comment>
<dbReference type="InterPro" id="IPR019364">
    <property type="entry name" value="Mediatior_Med8_fun/met"/>
</dbReference>
<dbReference type="Gene3D" id="1.20.1280.50">
    <property type="match status" value="1"/>
</dbReference>
<protein>
    <recommendedName>
        <fullName evidence="1">F-box domain-containing protein</fullName>
    </recommendedName>
</protein>
<dbReference type="PANTHER" id="PTHR46731">
    <property type="entry name" value="F-BOX ONLY PROTEIN 15"/>
    <property type="match status" value="1"/>
</dbReference>
<dbReference type="PANTHER" id="PTHR46731:SF1">
    <property type="entry name" value="F-BOX ONLY PROTEIN 15"/>
    <property type="match status" value="1"/>
</dbReference>
<name>A0ABP0GIC5_CLALP</name>
<dbReference type="EMBL" id="CAWYQH010000119">
    <property type="protein sequence ID" value="CAK8691257.1"/>
    <property type="molecule type" value="Genomic_DNA"/>
</dbReference>
<dbReference type="InterPro" id="IPR001810">
    <property type="entry name" value="F-box_dom"/>
</dbReference>
<gene>
    <name evidence="2" type="ORF">CVLEPA_LOCUS23833</name>
</gene>
<dbReference type="InterPro" id="IPR036047">
    <property type="entry name" value="F-box-like_dom_sf"/>
</dbReference>